<dbReference type="InterPro" id="IPR052021">
    <property type="entry name" value="Type-I_RS_S_subunit"/>
</dbReference>
<accession>I9QGR5</accession>
<keyword evidence="3" id="KW-0238">DNA-binding</keyword>
<evidence type="ECO:0000313" key="6">
    <source>
        <dbReference type="Proteomes" id="UP000005974"/>
    </source>
</evidence>
<dbReference type="Gene3D" id="3.90.220.20">
    <property type="entry name" value="DNA methylase specificity domains"/>
    <property type="match status" value="2"/>
</dbReference>
<evidence type="ECO:0000256" key="3">
    <source>
        <dbReference type="ARBA" id="ARBA00023125"/>
    </source>
</evidence>
<gene>
    <name evidence="5" type="ORF">HMPREF1064_04118</name>
</gene>
<organism evidence="5 6">
    <name type="scientific">Phocaeicola dorei CL02T12C06</name>
    <dbReference type="NCBI Taxonomy" id="997876"/>
    <lineage>
        <taxon>Bacteria</taxon>
        <taxon>Pseudomonadati</taxon>
        <taxon>Bacteroidota</taxon>
        <taxon>Bacteroidia</taxon>
        <taxon>Bacteroidales</taxon>
        <taxon>Bacteroidaceae</taxon>
        <taxon>Phocaeicola</taxon>
    </lineage>
</organism>
<reference evidence="5 6" key="1">
    <citation type="submission" date="2012-02" db="EMBL/GenBank/DDBJ databases">
        <title>The Genome Sequence of Bacteroides dorei CL02T12C06.</title>
        <authorList>
            <consortium name="The Broad Institute Genome Sequencing Platform"/>
            <person name="Earl A."/>
            <person name="Ward D."/>
            <person name="Feldgarden M."/>
            <person name="Gevers D."/>
            <person name="Zitomersky N.L."/>
            <person name="Coyne M.J."/>
            <person name="Comstock L.E."/>
            <person name="Young S.K."/>
            <person name="Zeng Q."/>
            <person name="Gargeya S."/>
            <person name="Fitzgerald M."/>
            <person name="Haas B."/>
            <person name="Abouelleil A."/>
            <person name="Alvarado L."/>
            <person name="Arachchi H.M."/>
            <person name="Berlin A."/>
            <person name="Chapman S.B."/>
            <person name="Gearin G."/>
            <person name="Goldberg J."/>
            <person name="Griggs A."/>
            <person name="Gujja S."/>
            <person name="Hansen M."/>
            <person name="Heiman D."/>
            <person name="Howarth C."/>
            <person name="Larimer J."/>
            <person name="Lui A."/>
            <person name="MacDonald P.J.P."/>
            <person name="McCowen C."/>
            <person name="Montmayeur A."/>
            <person name="Murphy C."/>
            <person name="Neiman D."/>
            <person name="Pearson M."/>
            <person name="Priest M."/>
            <person name="Roberts A."/>
            <person name="Saif S."/>
            <person name="Shea T."/>
            <person name="Sisk P."/>
            <person name="Stolte C."/>
            <person name="Sykes S."/>
            <person name="Wortman J."/>
            <person name="Nusbaum C."/>
            <person name="Birren B."/>
        </authorList>
    </citation>
    <scope>NUCLEOTIDE SEQUENCE [LARGE SCALE GENOMIC DNA]</scope>
    <source>
        <strain evidence="5 6">CL02T12C06</strain>
    </source>
</reference>
<feature type="domain" description="Type I restriction modification DNA specificity" evidence="4">
    <location>
        <begin position="22"/>
        <end position="202"/>
    </location>
</feature>
<dbReference type="Proteomes" id="UP000005974">
    <property type="component" value="Unassembled WGS sequence"/>
</dbReference>
<sequence>MADNKDKKVLNVPALRFPEFTEEWEEHYLAEYLDFKNGLNPSANKFGSGIKFISVMDILNNDFITYDCIRTSVEITPEEQVAFAVEKGDMLFQRSSETLEDVGRANVYMDDRPAVFGGFVIRGKKKAEYNPMFFRYLLASPYARKKVIPMGAGAQHFNIGQDGLSKVKLHFPILQEQQKIADLLRLINERISTQNKIIEKLETLIKGIVETVISSQKPNTLIKNCLECNSSTLQESQVAETGTFPVYGATDISGYTETAGINGESILIIKDGSGVGTVKFVSGEYSYIGTLNSLTAKDGYCLKYIYFALQRFSFEPYKTGMAIPHIYFKDYGKAKIYCPSFSLQTLIAQKLSLIENKMEVEKRIILCYQLQRSYLLSRMFI</sequence>
<proteinExistence type="inferred from homology"/>
<keyword evidence="2" id="KW-0680">Restriction system</keyword>
<dbReference type="InterPro" id="IPR044946">
    <property type="entry name" value="Restrct_endonuc_typeI_TRD_sf"/>
</dbReference>
<dbReference type="REBASE" id="92954">
    <property type="entry name" value="S.Bdo12C06ORF4115P"/>
</dbReference>
<protein>
    <recommendedName>
        <fullName evidence="4">Type I restriction modification DNA specificity domain-containing protein</fullName>
    </recommendedName>
</protein>
<evidence type="ECO:0000259" key="4">
    <source>
        <dbReference type="Pfam" id="PF01420"/>
    </source>
</evidence>
<dbReference type="GO" id="GO:0003677">
    <property type="term" value="F:DNA binding"/>
    <property type="evidence" value="ECO:0007669"/>
    <property type="project" value="UniProtKB-KW"/>
</dbReference>
<dbReference type="EMBL" id="AGXJ01000078">
    <property type="protein sequence ID" value="EIY28358.1"/>
    <property type="molecule type" value="Genomic_DNA"/>
</dbReference>
<dbReference type="HOGENOM" id="CLU_021095_0_3_10"/>
<dbReference type="OrthoDB" id="2234796at2"/>
<dbReference type="Pfam" id="PF01420">
    <property type="entry name" value="Methylase_S"/>
    <property type="match status" value="2"/>
</dbReference>
<evidence type="ECO:0000313" key="5">
    <source>
        <dbReference type="EMBL" id="EIY28358.1"/>
    </source>
</evidence>
<dbReference type="PANTHER" id="PTHR30408">
    <property type="entry name" value="TYPE-1 RESTRICTION ENZYME ECOKI SPECIFICITY PROTEIN"/>
    <property type="match status" value="1"/>
</dbReference>
<comment type="similarity">
    <text evidence="1">Belongs to the type-I restriction system S methylase family.</text>
</comment>
<dbReference type="PANTHER" id="PTHR30408:SF13">
    <property type="entry name" value="TYPE I RESTRICTION ENZYME HINDI SPECIFICITY SUBUNIT"/>
    <property type="match status" value="1"/>
</dbReference>
<dbReference type="GO" id="GO:0009307">
    <property type="term" value="P:DNA restriction-modification system"/>
    <property type="evidence" value="ECO:0007669"/>
    <property type="project" value="UniProtKB-KW"/>
</dbReference>
<dbReference type="SUPFAM" id="SSF116734">
    <property type="entry name" value="DNA methylase specificity domain"/>
    <property type="match status" value="2"/>
</dbReference>
<keyword evidence="6" id="KW-1185">Reference proteome</keyword>
<dbReference type="CDD" id="cd17517">
    <property type="entry name" value="RMtype1_S_EcoKI_StySPI-TRD2-CR2_like"/>
    <property type="match status" value="1"/>
</dbReference>
<evidence type="ECO:0000256" key="1">
    <source>
        <dbReference type="ARBA" id="ARBA00010923"/>
    </source>
</evidence>
<dbReference type="PATRIC" id="fig|997876.3.peg.4305"/>
<comment type="caution">
    <text evidence="5">The sequence shown here is derived from an EMBL/GenBank/DDBJ whole genome shotgun (WGS) entry which is preliminary data.</text>
</comment>
<dbReference type="RefSeq" id="WP_007848657.1">
    <property type="nucleotide sequence ID" value="NZ_JH724137.1"/>
</dbReference>
<dbReference type="Gene3D" id="1.10.287.1120">
    <property type="entry name" value="Bipartite methylase S protein"/>
    <property type="match status" value="1"/>
</dbReference>
<feature type="domain" description="Type I restriction modification DNA specificity" evidence="4">
    <location>
        <begin position="232"/>
        <end position="365"/>
    </location>
</feature>
<name>I9QGR5_9BACT</name>
<evidence type="ECO:0000256" key="2">
    <source>
        <dbReference type="ARBA" id="ARBA00022747"/>
    </source>
</evidence>
<dbReference type="InterPro" id="IPR000055">
    <property type="entry name" value="Restrct_endonuc_typeI_TRD"/>
</dbReference>
<dbReference type="REBASE" id="860533">
    <property type="entry name" value="S2.Bdo12C06ORF4115P"/>
</dbReference>
<dbReference type="AlphaFoldDB" id="I9QGR5"/>